<evidence type="ECO:0000313" key="2">
    <source>
        <dbReference type="EMBL" id="KRZ62270.1"/>
    </source>
</evidence>
<reference evidence="2 3" key="1">
    <citation type="submission" date="2015-05" db="EMBL/GenBank/DDBJ databases">
        <title>Evolution of Trichinella species and genotypes.</title>
        <authorList>
            <person name="Korhonen P.K."/>
            <person name="Edoardo P."/>
            <person name="Giuseppe L.R."/>
            <person name="Gasser R.B."/>
        </authorList>
    </citation>
    <scope>NUCLEOTIDE SEQUENCE [LARGE SCALE GENOMIC DNA]</scope>
    <source>
        <strain evidence="2">ISS10</strain>
    </source>
</reference>
<feature type="compositionally biased region" description="Basic and acidic residues" evidence="1">
    <location>
        <begin position="59"/>
        <end position="74"/>
    </location>
</feature>
<evidence type="ECO:0000313" key="3">
    <source>
        <dbReference type="Proteomes" id="UP000054721"/>
    </source>
</evidence>
<keyword evidence="3" id="KW-1185">Reference proteome</keyword>
<organism evidence="2 3">
    <name type="scientific">Trichinella nativa</name>
    <dbReference type="NCBI Taxonomy" id="6335"/>
    <lineage>
        <taxon>Eukaryota</taxon>
        <taxon>Metazoa</taxon>
        <taxon>Ecdysozoa</taxon>
        <taxon>Nematoda</taxon>
        <taxon>Enoplea</taxon>
        <taxon>Dorylaimia</taxon>
        <taxon>Trichinellida</taxon>
        <taxon>Trichinellidae</taxon>
        <taxon>Trichinella</taxon>
    </lineage>
</organism>
<gene>
    <name evidence="2" type="ORF">T02_11985</name>
</gene>
<dbReference type="Proteomes" id="UP000054721">
    <property type="component" value="Unassembled WGS sequence"/>
</dbReference>
<dbReference type="EMBL" id="JYDW01000010">
    <property type="protein sequence ID" value="KRZ62270.1"/>
    <property type="molecule type" value="Genomic_DNA"/>
</dbReference>
<feature type="region of interest" description="Disordered" evidence="1">
    <location>
        <begin position="55"/>
        <end position="74"/>
    </location>
</feature>
<comment type="caution">
    <text evidence="2">The sequence shown here is derived from an EMBL/GenBank/DDBJ whole genome shotgun (WGS) entry which is preliminary data.</text>
</comment>
<dbReference type="AlphaFoldDB" id="A0A0V1LT28"/>
<protein>
    <submittedName>
        <fullName evidence="2">Uncharacterized protein</fullName>
    </submittedName>
</protein>
<sequence>MYSTSCNWENDAIRNHNFVINEQICYAGFYCSKFRPPTVSKSTKFEAFPFQGTVMKSRSPRESPIDQKPKAPLL</sequence>
<evidence type="ECO:0000256" key="1">
    <source>
        <dbReference type="SAM" id="MobiDB-lite"/>
    </source>
</evidence>
<accession>A0A0V1LT28</accession>
<name>A0A0V1LT28_9BILA</name>
<proteinExistence type="predicted"/>